<feature type="region of interest" description="Disordered" evidence="1">
    <location>
        <begin position="1"/>
        <end position="45"/>
    </location>
</feature>
<proteinExistence type="predicted"/>
<dbReference type="InterPro" id="IPR007275">
    <property type="entry name" value="YTH_domain"/>
</dbReference>
<feature type="region of interest" description="Disordered" evidence="1">
    <location>
        <begin position="274"/>
        <end position="327"/>
    </location>
</feature>
<sequence length="567" mass="61428">MGDILQSADTGSDSANPEVPKNPLQGMKPDDGSSTSSQSTGISDTTAFQGQYRQSYAPSSNPFSSQLDIPLAQGSSLQGPYDMNAMANALPPSGYRQGYGGGQQHQRYTPAGPNMIPQMVHFPGQPHMMQLANQQYYLPQHQQIQQYFSAQASPSSQHQQHQLGSMRGGMNVGYYANPELTGSRPSIVRGPPRKPSQSGHAIWIGNLPPQTELMSLVYHICRETTGLESLFLISKSNCAFANFRDETSCIAAQQKLHDSKFQSVRLVSRLRKSTVEGTSGQTAPTGPAAISPAVQSVSSDLTSSSPLSKSTDSLPIQEAGARTKGTPVANGIQQKDKFFILKSLTVEDLDLSIQNGVWATQSHNEEGLNDAFGAADNVYLIFSANKSGEYFGYARMISPINHDPAAAIQFAPKAQATSTPDLPRAIPTQATDTCPRGRIIDDSARGTIFWEVERDEVDGVSDTVSEDSESARSMHNGEGGSKAWGKPFKLEWLSTTRLPFYKTRGLRNPWNSNREVKIARDGTEIEPAVGRKLIGLFTRVQSPIPVSTTGMTGIPIGYHPQGTPHFH</sequence>
<dbReference type="InterPro" id="IPR057720">
    <property type="entry name" value="RRM_YTH1"/>
</dbReference>
<dbReference type="OrthoDB" id="306690at2759"/>
<dbReference type="CDD" id="cd21134">
    <property type="entry name" value="YTH"/>
    <property type="match status" value="1"/>
</dbReference>
<dbReference type="AlphaFoldDB" id="A0A4Z0YPY1"/>
<feature type="domain" description="YTH" evidence="2">
    <location>
        <begin position="336"/>
        <end position="537"/>
    </location>
</feature>
<dbReference type="PROSITE" id="PS50882">
    <property type="entry name" value="YTH"/>
    <property type="match status" value="1"/>
</dbReference>
<dbReference type="GO" id="GO:0005654">
    <property type="term" value="C:nucleoplasm"/>
    <property type="evidence" value="ECO:0007669"/>
    <property type="project" value="TreeGrafter"/>
</dbReference>
<dbReference type="InterPro" id="IPR012677">
    <property type="entry name" value="Nucleotide-bd_a/b_plait_sf"/>
</dbReference>
<evidence type="ECO:0000259" key="2">
    <source>
        <dbReference type="PROSITE" id="PS50882"/>
    </source>
</evidence>
<dbReference type="PANTHER" id="PTHR12357">
    <property type="entry name" value="YTH YT521-B HOMOLOGY DOMAIN-CONTAINING"/>
    <property type="match status" value="1"/>
</dbReference>
<dbReference type="Gene3D" id="3.30.70.330">
    <property type="match status" value="1"/>
</dbReference>
<organism evidence="3 4">
    <name type="scientific">Xylaria hypoxylon</name>
    <dbReference type="NCBI Taxonomy" id="37992"/>
    <lineage>
        <taxon>Eukaryota</taxon>
        <taxon>Fungi</taxon>
        <taxon>Dikarya</taxon>
        <taxon>Ascomycota</taxon>
        <taxon>Pezizomycotina</taxon>
        <taxon>Sordariomycetes</taxon>
        <taxon>Xylariomycetidae</taxon>
        <taxon>Xylariales</taxon>
        <taxon>Xylariaceae</taxon>
        <taxon>Xylaria</taxon>
    </lineage>
</organism>
<accession>A0A4Z0YPY1</accession>
<feature type="region of interest" description="Disordered" evidence="1">
    <location>
        <begin position="459"/>
        <end position="481"/>
    </location>
</feature>
<dbReference type="Proteomes" id="UP000297716">
    <property type="component" value="Unassembled WGS sequence"/>
</dbReference>
<protein>
    <recommendedName>
        <fullName evidence="2">YTH domain-containing protein</fullName>
    </recommendedName>
</protein>
<dbReference type="GO" id="GO:0000398">
    <property type="term" value="P:mRNA splicing, via spliceosome"/>
    <property type="evidence" value="ECO:0007669"/>
    <property type="project" value="TreeGrafter"/>
</dbReference>
<keyword evidence="4" id="KW-1185">Reference proteome</keyword>
<name>A0A4Z0YPY1_9PEZI</name>
<dbReference type="GO" id="GO:0000381">
    <property type="term" value="P:regulation of alternative mRNA splicing, via spliceosome"/>
    <property type="evidence" value="ECO:0007669"/>
    <property type="project" value="TreeGrafter"/>
</dbReference>
<comment type="caution">
    <text evidence="3">The sequence shown here is derived from an EMBL/GenBank/DDBJ whole genome shotgun (WGS) entry which is preliminary data.</text>
</comment>
<evidence type="ECO:0000313" key="3">
    <source>
        <dbReference type="EMBL" id="TGJ81050.1"/>
    </source>
</evidence>
<reference evidence="3 4" key="1">
    <citation type="submission" date="2019-03" db="EMBL/GenBank/DDBJ databases">
        <title>Draft genome sequence of Xylaria hypoxylon DSM 108379, a ubiquitous saprotrophic-parasitic fungi on hardwood.</title>
        <authorList>
            <person name="Buettner E."/>
            <person name="Leonhardt S."/>
            <person name="Gebauer A.M."/>
            <person name="Liers C."/>
            <person name="Hofrichter M."/>
            <person name="Kellner H."/>
        </authorList>
    </citation>
    <scope>NUCLEOTIDE SEQUENCE [LARGE SCALE GENOMIC DNA]</scope>
    <source>
        <strain evidence="3 4">DSM 108379</strain>
    </source>
</reference>
<feature type="region of interest" description="Disordered" evidence="1">
    <location>
        <begin position="416"/>
        <end position="437"/>
    </location>
</feature>
<dbReference type="GO" id="GO:1990247">
    <property type="term" value="F:N6-methyladenosine-containing RNA reader activity"/>
    <property type="evidence" value="ECO:0007669"/>
    <property type="project" value="TreeGrafter"/>
</dbReference>
<dbReference type="InterPro" id="IPR035979">
    <property type="entry name" value="RBD_domain_sf"/>
</dbReference>
<dbReference type="Pfam" id="PF25701">
    <property type="entry name" value="RRM_YTH1"/>
    <property type="match status" value="1"/>
</dbReference>
<dbReference type="PANTHER" id="PTHR12357:SF3">
    <property type="entry name" value="YTH DOMAIN-CONTAINING PROTEIN 1"/>
    <property type="match status" value="1"/>
</dbReference>
<evidence type="ECO:0000313" key="4">
    <source>
        <dbReference type="Proteomes" id="UP000297716"/>
    </source>
</evidence>
<feature type="compositionally biased region" description="Polar residues" evidence="1">
    <location>
        <begin position="275"/>
        <end position="284"/>
    </location>
</feature>
<dbReference type="CDD" id="cd00590">
    <property type="entry name" value="RRM_SF"/>
    <property type="match status" value="1"/>
</dbReference>
<dbReference type="GO" id="GO:0003729">
    <property type="term" value="F:mRNA binding"/>
    <property type="evidence" value="ECO:0007669"/>
    <property type="project" value="TreeGrafter"/>
</dbReference>
<dbReference type="InterPro" id="IPR045168">
    <property type="entry name" value="YTH_prot"/>
</dbReference>
<dbReference type="STRING" id="37992.A0A4Z0YPY1"/>
<evidence type="ECO:0000256" key="1">
    <source>
        <dbReference type="SAM" id="MobiDB-lite"/>
    </source>
</evidence>
<dbReference type="SUPFAM" id="SSF54928">
    <property type="entry name" value="RNA-binding domain, RBD"/>
    <property type="match status" value="1"/>
</dbReference>
<gene>
    <name evidence="3" type="ORF">E0Z10_g7719</name>
</gene>
<feature type="compositionally biased region" description="Low complexity" evidence="1">
    <location>
        <begin position="296"/>
        <end position="315"/>
    </location>
</feature>
<dbReference type="EMBL" id="SKBN01000188">
    <property type="protein sequence ID" value="TGJ81050.1"/>
    <property type="molecule type" value="Genomic_DNA"/>
</dbReference>
<feature type="compositionally biased region" description="Low complexity" evidence="1">
    <location>
        <begin position="32"/>
        <end position="45"/>
    </location>
</feature>
<feature type="compositionally biased region" description="Acidic residues" evidence="1">
    <location>
        <begin position="459"/>
        <end position="468"/>
    </location>
</feature>
<dbReference type="Gene3D" id="3.10.590.10">
    <property type="entry name" value="ph1033 like domains"/>
    <property type="match status" value="1"/>
</dbReference>
<dbReference type="Pfam" id="PF04146">
    <property type="entry name" value="YTH"/>
    <property type="match status" value="1"/>
</dbReference>